<dbReference type="Proteomes" id="UP000199611">
    <property type="component" value="Unassembled WGS sequence"/>
</dbReference>
<feature type="coiled-coil region" evidence="2">
    <location>
        <begin position="397"/>
        <end position="440"/>
    </location>
</feature>
<evidence type="ECO:0000313" key="4">
    <source>
        <dbReference type="EMBL" id="SFM79747.1"/>
    </source>
</evidence>
<sequence>MITVQCLLEFETKKDKQKALNLMRNFSACIRYAYNRLLEGWNRKDLKKHLQSVFPLNSRYCDDAILKARETLNACIERKQNPKKLIFGTRHLFEKLKKRHITGKRRKELIKEWKEKRQGTVYSRGDKTKKGNLNIRFVFLEKTLYLRINTGKGRYVYTKVHRNVQKGRAQKDKWVNFVESLAIGESTKKYIPYSVELKKRSGKIYAFVSFNEELPEVSITKESGIIGIDVNASPFHIAYAEVKRDGNLRAYGKINLSNFIGKSKETRELLSWQVAHQIVNLARERKRAIAIENLKKLPKGKKGDGRRKLRRRLQQFIYKGLLQKIEILARREGIEVVKVNPAFTSVIGQLKYSPQYGIDKDVAGAFVIGRRGMGFKEEIPENYLKLLSKKEILEYSLYMLKEKKRELKERLEKENNNWKKNAIKTELRTINIEIKMANKQLKDIQSPESNPATRQQASGGNKPVRGLLDKRQKSWKVLRAVLTFPILGKSFVRDFSPLKTVLVSGDWKRVVRRSVPVPGAGTTAQYANVQFW</sequence>
<evidence type="ECO:0000256" key="2">
    <source>
        <dbReference type="SAM" id="Coils"/>
    </source>
</evidence>
<feature type="region of interest" description="Disordered" evidence="3">
    <location>
        <begin position="443"/>
        <end position="466"/>
    </location>
</feature>
<dbReference type="EMBL" id="FOUU01000004">
    <property type="protein sequence ID" value="SFM79747.1"/>
    <property type="molecule type" value="Genomic_DNA"/>
</dbReference>
<gene>
    <name evidence="4" type="ORF">SAMN05660836_01499</name>
</gene>
<keyword evidence="1" id="KW-0238">DNA-binding</keyword>
<dbReference type="STRING" id="39841.SAMN05660836_01499"/>
<evidence type="ECO:0000256" key="3">
    <source>
        <dbReference type="SAM" id="MobiDB-lite"/>
    </source>
</evidence>
<dbReference type="AlphaFoldDB" id="A0A1I4TT41"/>
<evidence type="ECO:0000256" key="1">
    <source>
        <dbReference type="ARBA" id="ARBA00023125"/>
    </source>
</evidence>
<dbReference type="GO" id="GO:0003677">
    <property type="term" value="F:DNA binding"/>
    <property type="evidence" value="ECO:0007669"/>
    <property type="project" value="UniProtKB-KW"/>
</dbReference>
<evidence type="ECO:0000313" key="5">
    <source>
        <dbReference type="Proteomes" id="UP000199611"/>
    </source>
</evidence>
<dbReference type="InterPro" id="IPR018693">
    <property type="entry name" value="DUF2192"/>
</dbReference>
<dbReference type="NCBIfam" id="TIGR01766">
    <property type="entry name" value="IS200/IS605 family accessory protein TnpB-like domain"/>
    <property type="match status" value="1"/>
</dbReference>
<keyword evidence="2" id="KW-0175">Coiled coil</keyword>
<reference evidence="4 5" key="1">
    <citation type="submission" date="2016-10" db="EMBL/GenBank/DDBJ databases">
        <authorList>
            <person name="de Groot N.N."/>
        </authorList>
    </citation>
    <scope>NUCLEOTIDE SEQUENCE [LARGE SCALE GENOMIC DNA]</scope>
    <source>
        <strain evidence="4 5">DSM 9990</strain>
    </source>
</reference>
<organism evidence="4 5">
    <name type="scientific">Thermodesulforhabdus norvegica</name>
    <dbReference type="NCBI Taxonomy" id="39841"/>
    <lineage>
        <taxon>Bacteria</taxon>
        <taxon>Pseudomonadati</taxon>
        <taxon>Thermodesulfobacteriota</taxon>
        <taxon>Syntrophobacteria</taxon>
        <taxon>Syntrophobacterales</taxon>
        <taxon>Thermodesulforhabdaceae</taxon>
        <taxon>Thermodesulforhabdus</taxon>
    </lineage>
</organism>
<feature type="compositionally biased region" description="Polar residues" evidence="3">
    <location>
        <begin position="446"/>
        <end position="459"/>
    </location>
</feature>
<accession>A0A1I4TT41</accession>
<dbReference type="RefSeq" id="WP_093394693.1">
    <property type="nucleotide sequence ID" value="NZ_FOUU01000004.1"/>
</dbReference>
<keyword evidence="5" id="KW-1185">Reference proteome</keyword>
<dbReference type="Pfam" id="PF09958">
    <property type="entry name" value="DUF2192"/>
    <property type="match status" value="1"/>
</dbReference>
<dbReference type="NCBIfam" id="TIGR01765">
    <property type="entry name" value="tspaseT_teng_N"/>
    <property type="match status" value="1"/>
</dbReference>
<dbReference type="InterPro" id="IPR010095">
    <property type="entry name" value="Cas12f1-like_TNB"/>
</dbReference>
<dbReference type="InterPro" id="IPR010094">
    <property type="entry name" value="Transposase_put_N"/>
</dbReference>
<name>A0A1I4TT41_9BACT</name>
<protein>
    <submittedName>
        <fullName evidence="4">Transposase, IS605 OrfB family, central region</fullName>
    </submittedName>
</protein>
<proteinExistence type="predicted"/>
<dbReference type="OrthoDB" id="6195290at2"/>